<protein>
    <recommendedName>
        <fullName evidence="1">DUF7448 domain-containing protein</fullName>
    </recommendedName>
</protein>
<reference evidence="3" key="1">
    <citation type="journal article" date="2019" name="Int. J. Syst. Evol. Microbiol.">
        <title>The Global Catalogue of Microorganisms (GCM) 10K type strain sequencing project: providing services to taxonomists for standard genome sequencing and annotation.</title>
        <authorList>
            <consortium name="The Broad Institute Genomics Platform"/>
            <consortium name="The Broad Institute Genome Sequencing Center for Infectious Disease"/>
            <person name="Wu L."/>
            <person name="Ma J."/>
        </authorList>
    </citation>
    <scope>NUCLEOTIDE SEQUENCE [LARGE SCALE GENOMIC DNA]</scope>
    <source>
        <strain evidence="3">JCM 18537</strain>
    </source>
</reference>
<name>A0ABP8ZR21_9MICO</name>
<sequence>MNRWEAGAIEYTDAEKIRQALVGRSIVSTISEGEEYKRVLSFVLDDGTLLKAHATDGGCSCTNGCFSVEPVASVAGTILNVEVKEFEESYGSEAKEITPGSITDGGATIQIFVYTDLAAGGHVLVESEGQDNGYYGWGFWLSVHTPEGASA</sequence>
<feature type="domain" description="DUF7448" evidence="1">
    <location>
        <begin position="20"/>
        <end position="139"/>
    </location>
</feature>
<organism evidence="2 3">
    <name type="scientific">Microbacterium gilvum</name>
    <dbReference type="NCBI Taxonomy" id="1336204"/>
    <lineage>
        <taxon>Bacteria</taxon>
        <taxon>Bacillati</taxon>
        <taxon>Actinomycetota</taxon>
        <taxon>Actinomycetes</taxon>
        <taxon>Micrococcales</taxon>
        <taxon>Microbacteriaceae</taxon>
        <taxon>Microbacterium</taxon>
    </lineage>
</organism>
<proteinExistence type="predicted"/>
<evidence type="ECO:0000313" key="2">
    <source>
        <dbReference type="EMBL" id="GAA4762341.1"/>
    </source>
</evidence>
<dbReference type="RefSeq" id="WP_345434818.1">
    <property type="nucleotide sequence ID" value="NZ_BAABKO010000001.1"/>
</dbReference>
<gene>
    <name evidence="2" type="ORF">GCM10023351_00940</name>
</gene>
<dbReference type="InterPro" id="IPR055871">
    <property type="entry name" value="DUF7448"/>
</dbReference>
<keyword evidence="3" id="KW-1185">Reference proteome</keyword>
<comment type="caution">
    <text evidence="2">The sequence shown here is derived from an EMBL/GenBank/DDBJ whole genome shotgun (WGS) entry which is preliminary data.</text>
</comment>
<dbReference type="EMBL" id="BAABKO010000001">
    <property type="protein sequence ID" value="GAA4762341.1"/>
    <property type="molecule type" value="Genomic_DNA"/>
</dbReference>
<accession>A0ABP8ZR21</accession>
<evidence type="ECO:0000259" key="1">
    <source>
        <dbReference type="Pfam" id="PF24240"/>
    </source>
</evidence>
<dbReference type="Proteomes" id="UP001501645">
    <property type="component" value="Unassembled WGS sequence"/>
</dbReference>
<evidence type="ECO:0000313" key="3">
    <source>
        <dbReference type="Proteomes" id="UP001501645"/>
    </source>
</evidence>
<dbReference type="Pfam" id="PF24240">
    <property type="entry name" value="DUF7448"/>
    <property type="match status" value="1"/>
</dbReference>